<proteinExistence type="predicted"/>
<gene>
    <name evidence="1" type="primary">ORF24391</name>
</gene>
<name>A0A0B6YH39_9EUPU</name>
<reference evidence="1" key="1">
    <citation type="submission" date="2014-12" db="EMBL/GenBank/DDBJ databases">
        <title>Insight into the proteome of Arion vulgaris.</title>
        <authorList>
            <person name="Aradska J."/>
            <person name="Bulat T."/>
            <person name="Smidak R."/>
            <person name="Sarate P."/>
            <person name="Gangsoo J."/>
            <person name="Sialana F."/>
            <person name="Bilban M."/>
            <person name="Lubec G."/>
        </authorList>
    </citation>
    <scope>NUCLEOTIDE SEQUENCE</scope>
    <source>
        <tissue evidence="1">Skin</tissue>
    </source>
</reference>
<organism evidence="1">
    <name type="scientific">Arion vulgaris</name>
    <dbReference type="NCBI Taxonomy" id="1028688"/>
    <lineage>
        <taxon>Eukaryota</taxon>
        <taxon>Metazoa</taxon>
        <taxon>Spiralia</taxon>
        <taxon>Lophotrochozoa</taxon>
        <taxon>Mollusca</taxon>
        <taxon>Gastropoda</taxon>
        <taxon>Heterobranchia</taxon>
        <taxon>Euthyneura</taxon>
        <taxon>Panpulmonata</taxon>
        <taxon>Eupulmonata</taxon>
        <taxon>Stylommatophora</taxon>
        <taxon>Helicina</taxon>
        <taxon>Arionoidea</taxon>
        <taxon>Arionidae</taxon>
        <taxon>Arion</taxon>
    </lineage>
</organism>
<evidence type="ECO:0000313" key="1">
    <source>
        <dbReference type="EMBL" id="CEK55111.1"/>
    </source>
</evidence>
<sequence>MSYHRGGFSKNKTKGMQTGSFCGSLTKHIIASPLSHLVLLAGTSKCKLPKSPERFNINLINIIKRTTNKEIKKAE</sequence>
<dbReference type="EMBL" id="HACG01008246">
    <property type="protein sequence ID" value="CEK55111.1"/>
    <property type="molecule type" value="Transcribed_RNA"/>
</dbReference>
<feature type="non-terminal residue" evidence="1">
    <location>
        <position position="75"/>
    </location>
</feature>
<accession>A0A0B6YH39</accession>
<protein>
    <submittedName>
        <fullName evidence="1">Uncharacterized protein</fullName>
    </submittedName>
</protein>
<dbReference type="AlphaFoldDB" id="A0A0B6YH39"/>